<dbReference type="STRING" id="22663.A0A2I0ICG9"/>
<evidence type="ECO:0000313" key="5">
    <source>
        <dbReference type="Proteomes" id="UP000233551"/>
    </source>
</evidence>
<dbReference type="GO" id="GO:0004867">
    <property type="term" value="F:serine-type endopeptidase inhibitor activity"/>
    <property type="evidence" value="ECO:0007669"/>
    <property type="project" value="InterPro"/>
</dbReference>
<proteinExistence type="inferred from homology"/>
<dbReference type="SUPFAM" id="SSF56574">
    <property type="entry name" value="Serpins"/>
    <property type="match status" value="1"/>
</dbReference>
<reference evidence="4 5" key="1">
    <citation type="submission" date="2017-11" db="EMBL/GenBank/DDBJ databases">
        <title>De-novo sequencing of pomegranate (Punica granatum L.) genome.</title>
        <authorList>
            <person name="Akparov Z."/>
            <person name="Amiraslanov A."/>
            <person name="Hajiyeva S."/>
            <person name="Abbasov M."/>
            <person name="Kaur K."/>
            <person name="Hamwieh A."/>
            <person name="Solovyev V."/>
            <person name="Salamov A."/>
            <person name="Braich B."/>
            <person name="Kosarev P."/>
            <person name="Mahmoud A."/>
            <person name="Hajiyev E."/>
            <person name="Babayeva S."/>
            <person name="Izzatullayeva V."/>
            <person name="Mammadov A."/>
            <person name="Mammadov A."/>
            <person name="Sharifova S."/>
            <person name="Ojaghi J."/>
            <person name="Eynullazada K."/>
            <person name="Bayramov B."/>
            <person name="Abdulazimova A."/>
            <person name="Shahmuradov I."/>
        </authorList>
    </citation>
    <scope>NUCLEOTIDE SEQUENCE [LARGE SCALE GENOMIC DNA]</scope>
    <source>
        <strain evidence="5">cv. AG2017</strain>
        <tissue evidence="4">Leaf</tissue>
    </source>
</reference>
<dbReference type="InterPro" id="IPR023795">
    <property type="entry name" value="Serpin_CS"/>
</dbReference>
<dbReference type="Gene3D" id="6.20.40.10">
    <property type="match status" value="1"/>
</dbReference>
<sequence length="405" mass="45713">MDKSYFSTQSGTNWARPHAAIHREMLGMASKRAMPRVAIDAEMQGMARNQVEIAMRLSWEAFSGTRQSAVFSPLSIQLVLGMVAAGMRESERENLLQFLGGRSTETLSRFASEVVERVFEDSSPVGGPKLSVAYGAWIERTMTLKPAFKRMVEEEYKAAAKLVDFKNKPSEVVNQVNKWVKKETNGLIDRVVSPRDITTLTMLVLANALYFKGAWAPVWVPFMTSNKDQFIGMYEGFKVLQLRYKPGGDLDRSFSMCFFLPNERDGLRGLMERACFDAEFLNCHLPYKKVPVGQFRIPKFKILSKFIDLAKRLDNLGVPLGCLSEVAEDESIPLSKIIQKAIVEVNEEGTEAAAVTVMHLCTCKRRSSPPKYVDFVADHPFMFIIREEVTRVVLFVGQVINPQDR</sequence>
<dbReference type="InterPro" id="IPR000215">
    <property type="entry name" value="Serpin_fam"/>
</dbReference>
<dbReference type="Gene3D" id="3.30.497.10">
    <property type="entry name" value="Antithrombin, subunit I, domain 2"/>
    <property type="match status" value="1"/>
</dbReference>
<dbReference type="PROSITE" id="PS50172">
    <property type="entry name" value="BRCT"/>
    <property type="match status" value="1"/>
</dbReference>
<protein>
    <recommendedName>
        <fullName evidence="3">BRCT domain-containing protein</fullName>
    </recommendedName>
</protein>
<dbReference type="GO" id="GO:0005615">
    <property type="term" value="C:extracellular space"/>
    <property type="evidence" value="ECO:0007669"/>
    <property type="project" value="InterPro"/>
</dbReference>
<dbReference type="PANTHER" id="PTHR11461">
    <property type="entry name" value="SERINE PROTEASE INHIBITOR, SERPIN"/>
    <property type="match status" value="1"/>
</dbReference>
<dbReference type="InterPro" id="IPR042185">
    <property type="entry name" value="Serpin_sf_2"/>
</dbReference>
<dbReference type="InterPro" id="IPR042178">
    <property type="entry name" value="Serpin_sf_1"/>
</dbReference>
<keyword evidence="5" id="KW-1185">Reference proteome</keyword>
<dbReference type="AlphaFoldDB" id="A0A2I0ICG9"/>
<dbReference type="PANTHER" id="PTHR11461:SF211">
    <property type="entry name" value="GH10112P-RELATED"/>
    <property type="match status" value="1"/>
</dbReference>
<name>A0A2I0ICG9_PUNGR</name>
<dbReference type="Proteomes" id="UP000233551">
    <property type="component" value="Unassembled WGS sequence"/>
</dbReference>
<dbReference type="Pfam" id="PF00079">
    <property type="entry name" value="Serpin"/>
    <property type="match status" value="2"/>
</dbReference>
<evidence type="ECO:0000313" key="4">
    <source>
        <dbReference type="EMBL" id="PKI41698.1"/>
    </source>
</evidence>
<dbReference type="CDD" id="cd02043">
    <property type="entry name" value="serpinP_plants"/>
    <property type="match status" value="1"/>
</dbReference>
<evidence type="ECO:0000259" key="3">
    <source>
        <dbReference type="PROSITE" id="PS50172"/>
    </source>
</evidence>
<dbReference type="Gene3D" id="2.30.39.10">
    <property type="entry name" value="Alpha-1-antitrypsin, domain 1"/>
    <property type="match status" value="1"/>
</dbReference>
<comment type="caution">
    <text evidence="4">The sequence shown here is derived from an EMBL/GenBank/DDBJ whole genome shotgun (WGS) entry which is preliminary data.</text>
</comment>
<dbReference type="InterPro" id="IPR023796">
    <property type="entry name" value="Serpin_dom"/>
</dbReference>
<dbReference type="InterPro" id="IPR036186">
    <property type="entry name" value="Serpin_sf"/>
</dbReference>
<dbReference type="PROSITE" id="PS00284">
    <property type="entry name" value="SERPIN"/>
    <property type="match status" value="1"/>
</dbReference>
<dbReference type="InterPro" id="IPR001357">
    <property type="entry name" value="BRCT_dom"/>
</dbReference>
<dbReference type="EMBL" id="PGOL01003324">
    <property type="protein sequence ID" value="PKI41698.1"/>
    <property type="molecule type" value="Genomic_DNA"/>
</dbReference>
<comment type="similarity">
    <text evidence="1 2">Belongs to the serpin family.</text>
</comment>
<dbReference type="SMART" id="SM00093">
    <property type="entry name" value="SERPIN"/>
    <property type="match status" value="1"/>
</dbReference>
<organism evidence="4 5">
    <name type="scientific">Punica granatum</name>
    <name type="common">Pomegranate</name>
    <dbReference type="NCBI Taxonomy" id="22663"/>
    <lineage>
        <taxon>Eukaryota</taxon>
        <taxon>Viridiplantae</taxon>
        <taxon>Streptophyta</taxon>
        <taxon>Embryophyta</taxon>
        <taxon>Tracheophyta</taxon>
        <taxon>Spermatophyta</taxon>
        <taxon>Magnoliopsida</taxon>
        <taxon>eudicotyledons</taxon>
        <taxon>Gunneridae</taxon>
        <taxon>Pentapetalae</taxon>
        <taxon>rosids</taxon>
        <taxon>malvids</taxon>
        <taxon>Myrtales</taxon>
        <taxon>Lythraceae</taxon>
        <taxon>Punica</taxon>
    </lineage>
</organism>
<feature type="domain" description="BRCT" evidence="3">
    <location>
        <begin position="66"/>
        <end position="142"/>
    </location>
</feature>
<evidence type="ECO:0000256" key="1">
    <source>
        <dbReference type="ARBA" id="ARBA00009500"/>
    </source>
</evidence>
<gene>
    <name evidence="4" type="ORF">CRG98_037900</name>
</gene>
<accession>A0A2I0ICG9</accession>
<evidence type="ECO:0000256" key="2">
    <source>
        <dbReference type="RuleBase" id="RU000411"/>
    </source>
</evidence>